<protein>
    <submittedName>
        <fullName evidence="2">Putative storage protein</fullName>
    </submittedName>
</protein>
<reference evidence="2" key="1">
    <citation type="journal article" date="2016" name="Genome Biol. Evol.">
        <title>Teff, an orphan cereal in the Chloridoideae, provides insights into the evolution of storage proteins in grasses.</title>
        <authorList>
            <person name="Zhang W."/>
            <person name="Xu J."/>
            <person name="Bennetzen J.L."/>
            <person name="Messing J."/>
        </authorList>
    </citation>
    <scope>NUCLEOTIDE SEQUENCE</scope>
    <source>
        <strain evidence="2">Etd2.1</strain>
    </source>
</reference>
<evidence type="ECO:0000256" key="1">
    <source>
        <dbReference type="SAM" id="SignalP"/>
    </source>
</evidence>
<dbReference type="AlphaFoldDB" id="A0A173G7T1"/>
<organism evidence="2">
    <name type="scientific">Eragrostis tef</name>
    <name type="common">Teff</name>
    <name type="synonym">Poa tef</name>
    <dbReference type="NCBI Taxonomy" id="110835"/>
    <lineage>
        <taxon>Eukaryota</taxon>
        <taxon>Viridiplantae</taxon>
        <taxon>Streptophyta</taxon>
        <taxon>Embryophyta</taxon>
        <taxon>Tracheophyta</taxon>
        <taxon>Spermatophyta</taxon>
        <taxon>Magnoliopsida</taxon>
        <taxon>Liliopsida</taxon>
        <taxon>Poales</taxon>
        <taxon>Poaceae</taxon>
        <taxon>PACMAD clade</taxon>
        <taxon>Chloridoideae</taxon>
        <taxon>Eragrostideae</taxon>
        <taxon>Eragrostidinae</taxon>
        <taxon>Eragrostis</taxon>
    </lineage>
</organism>
<evidence type="ECO:0000313" key="2">
    <source>
        <dbReference type="EMBL" id="ANH22187.1"/>
    </source>
</evidence>
<name>A0A173G7T1_ERATE</name>
<keyword evidence="1" id="KW-0732">Signal</keyword>
<proteinExistence type="predicted"/>
<accession>A0A173G7T1</accession>
<feature type="signal peptide" evidence="1">
    <location>
        <begin position="1"/>
        <end position="22"/>
    </location>
</feature>
<feature type="chain" id="PRO_5008006330" evidence="1">
    <location>
        <begin position="23"/>
        <end position="191"/>
    </location>
</feature>
<dbReference type="EMBL" id="KX265129">
    <property type="protein sequence ID" value="ANH22187.1"/>
    <property type="molecule type" value="Genomic_DNA"/>
</dbReference>
<sequence>MASSKMFALFAILALSWSAATASVFTQVIPQMAAWATINHPCMQYCMLQQPFVMAGSPFASMIRQQPWASFLLQAFPIVGLSLALQQQCNCAAVSQWIQQQQIAAQMSYIFNPMDAVTPLSYLTNPMAASFQLPYLADPMATAFQLPKLYNPVPSTMQLLSIFNPVSSVFNPFAVASSAAYFQPFTTGACF</sequence>